<comment type="caution">
    <text evidence="1">The sequence shown here is derived from an EMBL/GenBank/DDBJ whole genome shotgun (WGS) entry which is preliminary data.</text>
</comment>
<organism evidence="1 2">
    <name type="scientific">Pedobacter frigoris</name>
    <dbReference type="NCBI Taxonomy" id="2571272"/>
    <lineage>
        <taxon>Bacteria</taxon>
        <taxon>Pseudomonadati</taxon>
        <taxon>Bacteroidota</taxon>
        <taxon>Sphingobacteriia</taxon>
        <taxon>Sphingobacteriales</taxon>
        <taxon>Sphingobacteriaceae</taxon>
        <taxon>Pedobacter</taxon>
    </lineage>
</organism>
<evidence type="ECO:0000313" key="1">
    <source>
        <dbReference type="EMBL" id="TKC06940.1"/>
    </source>
</evidence>
<gene>
    <name evidence="1" type="ORF">FA047_06625</name>
</gene>
<keyword evidence="2" id="KW-1185">Reference proteome</keyword>
<dbReference type="EMBL" id="SWBQ01000002">
    <property type="protein sequence ID" value="TKC06940.1"/>
    <property type="molecule type" value="Genomic_DNA"/>
</dbReference>
<proteinExistence type="predicted"/>
<accession>A0A4U1CIY4</accession>
<evidence type="ECO:0000313" key="2">
    <source>
        <dbReference type="Proteomes" id="UP000307244"/>
    </source>
</evidence>
<dbReference type="OrthoDB" id="1440633at2"/>
<dbReference type="Proteomes" id="UP000307244">
    <property type="component" value="Unassembled WGS sequence"/>
</dbReference>
<protein>
    <submittedName>
        <fullName evidence="1">Uncharacterized protein</fullName>
    </submittedName>
</protein>
<dbReference type="AlphaFoldDB" id="A0A4U1CIY4"/>
<dbReference type="RefSeq" id="WP_136835214.1">
    <property type="nucleotide sequence ID" value="NZ_SWBQ01000002.1"/>
</dbReference>
<sequence length="166" mass="19687">MKNKASAKKRLMFIQKEDYNYLAYNLLILLDTLGCSNSSKKFRDFRKIAYLVDFINEGGDVKRYDQRDLGIIYSRAQIKKKLLHHLLVILKNKGYIGLDLNTTYRSIDVWINKQNIPKDFFDKEVFKKEIENINQLKTQVWSLKAGNMKDLTDKIFKENNILTWEI</sequence>
<reference evidence="1 2" key="1">
    <citation type="submission" date="2019-04" db="EMBL/GenBank/DDBJ databases">
        <title>Pedobacter sp. RP-3-15 sp. nov., isolated from Arctic soil.</title>
        <authorList>
            <person name="Dahal R.H."/>
            <person name="Kim D.-U."/>
        </authorList>
    </citation>
    <scope>NUCLEOTIDE SEQUENCE [LARGE SCALE GENOMIC DNA]</scope>
    <source>
        <strain evidence="1 2">RP-3-15</strain>
    </source>
</reference>
<name>A0A4U1CIY4_9SPHI</name>